<dbReference type="Pfam" id="PF26610">
    <property type="entry name" value="YbbD_head"/>
    <property type="match status" value="1"/>
</dbReference>
<feature type="domain" description="YbbD head" evidence="1">
    <location>
        <begin position="18"/>
        <end position="67"/>
    </location>
</feature>
<dbReference type="PROSITE" id="PS51257">
    <property type="entry name" value="PROKAR_LIPOPROTEIN"/>
    <property type="match status" value="1"/>
</dbReference>
<dbReference type="InterPro" id="IPR058827">
    <property type="entry name" value="YbbD_head"/>
</dbReference>
<dbReference type="Proteomes" id="UP000236454">
    <property type="component" value="Unassembled WGS sequence"/>
</dbReference>
<protein>
    <recommendedName>
        <fullName evidence="1">YbbD head domain-containing protein</fullName>
    </recommendedName>
</protein>
<evidence type="ECO:0000313" key="2">
    <source>
        <dbReference type="EMBL" id="SFT43373.1"/>
    </source>
</evidence>
<dbReference type="STRING" id="477690.SAMN05216474_0541"/>
<dbReference type="AlphaFoldDB" id="A0A1I6XZ51"/>
<proteinExistence type="predicted"/>
<dbReference type="OrthoDB" id="1364621at2"/>
<sequence length="143" mass="16743">MKFLVLLIILIGIASCSDEFRQEYETLKEFDKSNLRAKSWFPDCVGKDAFNFKSISGLDSLYAFSRFEYMEVGFYDSILSSSDYTKIDFSNLEKVIEKLSGAKPDWFIDLETNNKGKLIYRKNDRWYIIKDSEDKTIYSLLTN</sequence>
<evidence type="ECO:0000259" key="1">
    <source>
        <dbReference type="Pfam" id="PF26610"/>
    </source>
</evidence>
<evidence type="ECO:0000313" key="3">
    <source>
        <dbReference type="Proteomes" id="UP000236454"/>
    </source>
</evidence>
<dbReference type="RefSeq" id="WP_090246046.1">
    <property type="nucleotide sequence ID" value="NZ_FPAS01000001.1"/>
</dbReference>
<keyword evidence="3" id="KW-1185">Reference proteome</keyword>
<organism evidence="2 3">
    <name type="scientific">Lishizhenia tianjinensis</name>
    <dbReference type="NCBI Taxonomy" id="477690"/>
    <lineage>
        <taxon>Bacteria</taxon>
        <taxon>Pseudomonadati</taxon>
        <taxon>Bacteroidota</taxon>
        <taxon>Flavobacteriia</taxon>
        <taxon>Flavobacteriales</taxon>
        <taxon>Crocinitomicaceae</taxon>
        <taxon>Lishizhenia</taxon>
    </lineage>
</organism>
<accession>A0A1I6XZ51</accession>
<reference evidence="2 3" key="1">
    <citation type="submission" date="2016-10" db="EMBL/GenBank/DDBJ databases">
        <authorList>
            <person name="de Groot N.N."/>
        </authorList>
    </citation>
    <scope>NUCLEOTIDE SEQUENCE [LARGE SCALE GENOMIC DNA]</scope>
    <source>
        <strain evidence="2 3">CGMCC 1.7005</strain>
    </source>
</reference>
<name>A0A1I6XZ51_9FLAO</name>
<gene>
    <name evidence="2" type="ORF">SAMN05216474_0541</name>
</gene>
<dbReference type="EMBL" id="FPAS01000001">
    <property type="protein sequence ID" value="SFT43373.1"/>
    <property type="molecule type" value="Genomic_DNA"/>
</dbReference>